<dbReference type="Pfam" id="PF00333">
    <property type="entry name" value="Ribosomal_S5"/>
    <property type="match status" value="1"/>
</dbReference>
<feature type="domain" description="S5 DRBM" evidence="10">
    <location>
        <begin position="26"/>
        <end position="89"/>
    </location>
</feature>
<keyword evidence="5 8" id="KW-0689">Ribosomal protein</keyword>
<evidence type="ECO:0000259" key="10">
    <source>
        <dbReference type="PROSITE" id="PS50881"/>
    </source>
</evidence>
<evidence type="ECO:0000256" key="4">
    <source>
        <dbReference type="ARBA" id="ARBA00022884"/>
    </source>
</evidence>
<keyword evidence="3 8" id="KW-0699">rRNA-binding</keyword>
<dbReference type="InterPro" id="IPR005712">
    <property type="entry name" value="Ribosomal_uS5_bac-type"/>
</dbReference>
<comment type="function">
    <text evidence="8">With S4 and S12 plays an important role in translational accuracy.</text>
</comment>
<dbReference type="GO" id="GO:0015935">
    <property type="term" value="C:small ribosomal subunit"/>
    <property type="evidence" value="ECO:0007669"/>
    <property type="project" value="InterPro"/>
</dbReference>
<dbReference type="HAMAP" id="MF_01307_B">
    <property type="entry name" value="Ribosomal_uS5_B"/>
    <property type="match status" value="1"/>
</dbReference>
<dbReference type="Gene3D" id="3.30.160.20">
    <property type="match status" value="1"/>
</dbReference>
<dbReference type="InterPro" id="IPR018192">
    <property type="entry name" value="Ribosomal_uS5_N_CS"/>
</dbReference>
<dbReference type="PROSITE" id="PS50881">
    <property type="entry name" value="S5_DSRBD"/>
    <property type="match status" value="1"/>
</dbReference>
<dbReference type="FunFam" id="3.30.160.20:FF:000001">
    <property type="entry name" value="30S ribosomal protein S5"/>
    <property type="match status" value="1"/>
</dbReference>
<dbReference type="OrthoDB" id="9809045at2"/>
<accession>A0A285NNG2</accession>
<organism evidence="11 12">
    <name type="scientific">Persephonella hydrogeniphila</name>
    <dbReference type="NCBI Taxonomy" id="198703"/>
    <lineage>
        <taxon>Bacteria</taxon>
        <taxon>Pseudomonadati</taxon>
        <taxon>Aquificota</taxon>
        <taxon>Aquificia</taxon>
        <taxon>Aquificales</taxon>
        <taxon>Hydrogenothermaceae</taxon>
        <taxon>Persephonella</taxon>
    </lineage>
</organism>
<name>A0A285NNG2_9AQUI</name>
<dbReference type="InterPro" id="IPR000851">
    <property type="entry name" value="Ribosomal_uS5"/>
</dbReference>
<dbReference type="GO" id="GO:0003735">
    <property type="term" value="F:structural constituent of ribosome"/>
    <property type="evidence" value="ECO:0007669"/>
    <property type="project" value="UniProtKB-UniRule"/>
</dbReference>
<evidence type="ECO:0000256" key="2">
    <source>
        <dbReference type="ARBA" id="ARBA00008945"/>
    </source>
</evidence>
<dbReference type="InterPro" id="IPR013810">
    <property type="entry name" value="Ribosomal_uS5_N"/>
</dbReference>
<keyword evidence="4 8" id="KW-0694">RNA-binding</keyword>
<evidence type="ECO:0000313" key="11">
    <source>
        <dbReference type="EMBL" id="SNZ10989.1"/>
    </source>
</evidence>
<dbReference type="GO" id="GO:0042254">
    <property type="term" value="P:ribosome biogenesis"/>
    <property type="evidence" value="ECO:0007669"/>
    <property type="project" value="UniProtKB-ARBA"/>
</dbReference>
<keyword evidence="12" id="KW-1185">Reference proteome</keyword>
<dbReference type="NCBIfam" id="TIGR01021">
    <property type="entry name" value="rpsE_bact"/>
    <property type="match status" value="1"/>
</dbReference>
<comment type="domain">
    <text evidence="8">The N-terminal domain interacts with the head of the 30S subunit; the C-terminal domain interacts with the body and contacts protein S4. The interaction surface between S4 and S5 is involved in control of translational fidelity.</text>
</comment>
<dbReference type="GO" id="GO:0006412">
    <property type="term" value="P:translation"/>
    <property type="evidence" value="ECO:0007669"/>
    <property type="project" value="UniProtKB-UniRule"/>
</dbReference>
<dbReference type="SUPFAM" id="SSF54211">
    <property type="entry name" value="Ribosomal protein S5 domain 2-like"/>
    <property type="match status" value="1"/>
</dbReference>
<dbReference type="Gene3D" id="3.30.230.10">
    <property type="match status" value="1"/>
</dbReference>
<evidence type="ECO:0000256" key="5">
    <source>
        <dbReference type="ARBA" id="ARBA00022980"/>
    </source>
</evidence>
<evidence type="ECO:0000256" key="8">
    <source>
        <dbReference type="HAMAP-Rule" id="MF_01307"/>
    </source>
</evidence>
<dbReference type="RefSeq" id="WP_097001120.1">
    <property type="nucleotide sequence ID" value="NZ_OBEI01000012.1"/>
</dbReference>
<dbReference type="GO" id="GO:0019843">
    <property type="term" value="F:rRNA binding"/>
    <property type="evidence" value="ECO:0007669"/>
    <property type="project" value="UniProtKB-UniRule"/>
</dbReference>
<gene>
    <name evidence="8" type="primary">rpsE</name>
    <name evidence="11" type="ORF">SAMN06265182_1978</name>
</gene>
<dbReference type="PANTHER" id="PTHR48277:SF1">
    <property type="entry name" value="MITOCHONDRIAL RIBOSOMAL PROTEIN S5"/>
    <property type="match status" value="1"/>
</dbReference>
<dbReference type="GO" id="GO:0005737">
    <property type="term" value="C:cytoplasm"/>
    <property type="evidence" value="ECO:0007669"/>
    <property type="project" value="UniProtKB-ARBA"/>
</dbReference>
<dbReference type="EMBL" id="OBEI01000012">
    <property type="protein sequence ID" value="SNZ10989.1"/>
    <property type="molecule type" value="Genomic_DNA"/>
</dbReference>
<evidence type="ECO:0000313" key="12">
    <source>
        <dbReference type="Proteomes" id="UP000219036"/>
    </source>
</evidence>
<evidence type="ECO:0000256" key="3">
    <source>
        <dbReference type="ARBA" id="ARBA00022730"/>
    </source>
</evidence>
<protein>
    <recommendedName>
        <fullName evidence="7 8">Small ribosomal subunit protein uS5</fullName>
    </recommendedName>
</protein>
<reference evidence="12" key="1">
    <citation type="submission" date="2017-09" db="EMBL/GenBank/DDBJ databases">
        <authorList>
            <person name="Varghese N."/>
            <person name="Submissions S."/>
        </authorList>
    </citation>
    <scope>NUCLEOTIDE SEQUENCE [LARGE SCALE GENOMIC DNA]</scope>
    <source>
        <strain evidence="12">DSM 15103</strain>
    </source>
</reference>
<comment type="subunit">
    <text evidence="8">Part of the 30S ribosomal subunit. Contacts proteins S4 and S8.</text>
</comment>
<dbReference type="InterPro" id="IPR005324">
    <property type="entry name" value="Ribosomal_uS5_C"/>
</dbReference>
<dbReference type="FunFam" id="3.30.230.10:FF:000002">
    <property type="entry name" value="30S ribosomal protein S5"/>
    <property type="match status" value="1"/>
</dbReference>
<dbReference type="InterPro" id="IPR020568">
    <property type="entry name" value="Ribosomal_Su5_D2-typ_SF"/>
</dbReference>
<dbReference type="Pfam" id="PF03719">
    <property type="entry name" value="Ribosomal_S5_C"/>
    <property type="match status" value="1"/>
</dbReference>
<dbReference type="SUPFAM" id="SSF54768">
    <property type="entry name" value="dsRNA-binding domain-like"/>
    <property type="match status" value="1"/>
</dbReference>
<dbReference type="AlphaFoldDB" id="A0A285NNG2"/>
<evidence type="ECO:0000256" key="6">
    <source>
        <dbReference type="ARBA" id="ARBA00023274"/>
    </source>
</evidence>
<proteinExistence type="inferred from homology"/>
<comment type="similarity">
    <text evidence="2 8 9">Belongs to the universal ribosomal protein uS5 family.</text>
</comment>
<dbReference type="InterPro" id="IPR014721">
    <property type="entry name" value="Ribsml_uS5_D2-typ_fold_subgr"/>
</dbReference>
<dbReference type="Proteomes" id="UP000219036">
    <property type="component" value="Unassembled WGS sequence"/>
</dbReference>
<evidence type="ECO:0000256" key="9">
    <source>
        <dbReference type="RuleBase" id="RU003823"/>
    </source>
</evidence>
<evidence type="ECO:0000256" key="1">
    <source>
        <dbReference type="ARBA" id="ARBA00003093"/>
    </source>
</evidence>
<dbReference type="PROSITE" id="PS00585">
    <property type="entry name" value="RIBOSOMAL_S5"/>
    <property type="match status" value="1"/>
</dbReference>
<dbReference type="PANTHER" id="PTHR48277">
    <property type="entry name" value="MITOCHONDRIAL RIBOSOMAL PROTEIN S5"/>
    <property type="match status" value="1"/>
</dbReference>
<sequence>MGAKSIERLIEERQKIQPVNPAELQLEEKVVEIRRTTRVVEGGRRFSFSTLAVVGDRNGHVGFGHGKANEVPPSIAKAIADAKKHLIKVPLIEGTVPHDVIGEYESAVVLLKPARRGTGVVAGGPVRPVLELLGVTDILTKIISRTTNPNNIVRAVFDALLKVRAPEDVAKIRGVDEEKIRKNYKIYASSPIVK</sequence>
<comment type="function">
    <text evidence="1 8">Located at the back of the 30S subunit body where it stabilizes the conformation of the head with respect to the body.</text>
</comment>
<keyword evidence="6 8" id="KW-0687">Ribonucleoprotein</keyword>
<evidence type="ECO:0000256" key="7">
    <source>
        <dbReference type="ARBA" id="ARBA00035255"/>
    </source>
</evidence>